<dbReference type="InterPro" id="IPR035892">
    <property type="entry name" value="C2_domain_sf"/>
</dbReference>
<feature type="compositionally biased region" description="Acidic residues" evidence="1">
    <location>
        <begin position="364"/>
        <end position="374"/>
    </location>
</feature>
<dbReference type="Gene3D" id="2.60.40.150">
    <property type="entry name" value="C2 domain"/>
    <property type="match status" value="2"/>
</dbReference>
<dbReference type="PANTHER" id="PTHR47348:SF2">
    <property type="entry name" value="MEIOTICALLY UP-REGULATED 190 PROTEIN"/>
    <property type="match status" value="1"/>
</dbReference>
<feature type="compositionally biased region" description="Basic and acidic residues" evidence="1">
    <location>
        <begin position="619"/>
        <end position="636"/>
    </location>
</feature>
<protein>
    <recommendedName>
        <fullName evidence="2">C2 domain-containing protein</fullName>
    </recommendedName>
</protein>
<comment type="caution">
    <text evidence="3">The sequence shown here is derived from an EMBL/GenBank/DDBJ whole genome shotgun (WGS) entry which is preliminary data.</text>
</comment>
<proteinExistence type="predicted"/>
<feature type="compositionally biased region" description="Low complexity" evidence="1">
    <location>
        <begin position="86"/>
        <end position="97"/>
    </location>
</feature>
<dbReference type="AlphaFoldDB" id="A0AAN6RYT4"/>
<reference evidence="4" key="1">
    <citation type="journal article" date="2023" name="Mol. Phylogenet. Evol.">
        <title>Genome-scale phylogeny and comparative genomics of the fungal order Sordariales.</title>
        <authorList>
            <person name="Hensen N."/>
            <person name="Bonometti L."/>
            <person name="Westerberg I."/>
            <person name="Brannstrom I.O."/>
            <person name="Guillou S."/>
            <person name="Cros-Aarteil S."/>
            <person name="Calhoun S."/>
            <person name="Haridas S."/>
            <person name="Kuo A."/>
            <person name="Mondo S."/>
            <person name="Pangilinan J."/>
            <person name="Riley R."/>
            <person name="LaButti K."/>
            <person name="Andreopoulos B."/>
            <person name="Lipzen A."/>
            <person name="Chen C."/>
            <person name="Yan M."/>
            <person name="Daum C."/>
            <person name="Ng V."/>
            <person name="Clum A."/>
            <person name="Steindorff A."/>
            <person name="Ohm R.A."/>
            <person name="Martin F."/>
            <person name="Silar P."/>
            <person name="Natvig D.O."/>
            <person name="Lalanne C."/>
            <person name="Gautier V."/>
            <person name="Ament-Velasquez S.L."/>
            <person name="Kruys A."/>
            <person name="Hutchinson M.I."/>
            <person name="Powell A.J."/>
            <person name="Barry K."/>
            <person name="Miller A.N."/>
            <person name="Grigoriev I.V."/>
            <person name="Debuchy R."/>
            <person name="Gladieux P."/>
            <person name="Hiltunen Thoren M."/>
            <person name="Johannesson H."/>
        </authorList>
    </citation>
    <scope>NUCLEOTIDE SEQUENCE [LARGE SCALE GENOMIC DNA]</scope>
    <source>
        <strain evidence="4">CBS 340.73</strain>
    </source>
</reference>
<keyword evidence="4" id="KW-1185">Reference proteome</keyword>
<dbReference type="InterPro" id="IPR000008">
    <property type="entry name" value="C2_dom"/>
</dbReference>
<dbReference type="Proteomes" id="UP001303473">
    <property type="component" value="Unassembled WGS sequence"/>
</dbReference>
<name>A0AAN6RYT4_9PEZI</name>
<dbReference type="Pfam" id="PF00168">
    <property type="entry name" value="C2"/>
    <property type="match status" value="2"/>
</dbReference>
<evidence type="ECO:0000256" key="1">
    <source>
        <dbReference type="SAM" id="MobiDB-lite"/>
    </source>
</evidence>
<dbReference type="PROSITE" id="PS50004">
    <property type="entry name" value="C2"/>
    <property type="match status" value="2"/>
</dbReference>
<dbReference type="Pfam" id="PF25669">
    <property type="entry name" value="SMP_MUG190-like"/>
    <property type="match status" value="1"/>
</dbReference>
<evidence type="ECO:0000313" key="4">
    <source>
        <dbReference type="Proteomes" id="UP001303473"/>
    </source>
</evidence>
<dbReference type="EMBL" id="MU854023">
    <property type="protein sequence ID" value="KAK3934144.1"/>
    <property type="molecule type" value="Genomic_DNA"/>
</dbReference>
<dbReference type="SUPFAM" id="SSF49562">
    <property type="entry name" value="C2 domain (Calcium/lipid-binding domain, CaLB)"/>
    <property type="match status" value="2"/>
</dbReference>
<evidence type="ECO:0000313" key="3">
    <source>
        <dbReference type="EMBL" id="KAK3934144.1"/>
    </source>
</evidence>
<accession>A0AAN6RYT4</accession>
<feature type="region of interest" description="Disordered" evidence="1">
    <location>
        <begin position="356"/>
        <end position="376"/>
    </location>
</feature>
<feature type="domain" description="C2" evidence="2">
    <location>
        <begin position="185"/>
        <end position="314"/>
    </location>
</feature>
<dbReference type="InterPro" id="IPR057349">
    <property type="entry name" value="C2_Mug190_3rd"/>
</dbReference>
<dbReference type="SMART" id="SM00239">
    <property type="entry name" value="C2"/>
    <property type="match status" value="2"/>
</dbReference>
<dbReference type="Pfam" id="PF25331">
    <property type="entry name" value="C2_Mug190_3rd"/>
    <property type="match status" value="1"/>
</dbReference>
<sequence length="747" mass="82690">MQASLARVVRMVSVDDLGQGSEAIRILGVKWLPSGAARQSVDAQGNPRPAKENDRAAPGEGQIDNADNSKRGDGQDNNMGGGSSRAAGGDEQTQQEQEMMREGMEAEEGDFVNVELGFAYRARSSGRSIKRKAKNAHFYLKFYLPLGVAVPVWVELRGIVGIIRPLHRDVPGPAPRRYPKSLTLDLKDMLVGDDFKKDTLARGVVLVYIKQARGFKEGDGGIGPLRGSSDAYVSVSWGKFGKPIASTRVIADEQEPNWNEWASLLVTPNELNAEETIRLQIWDSDKYTADDNLGRVELSLKELISGAETKNRICDREDELRAKDPGEKMPGTLTYFPSGILGIQIHNITGLEVARLNRKRPQGDGEEREDGAEQADEHPDSYCVIVLNHGKIYRTRTKPKNSKPFFNAGTERFVKDWRNAEVIISVRDNREGEDNPLLGIVYLLLRRVFEHRSQVMEVYPLAGGIGYGRIGISMVWRSVELTMPQELMGWDYGTLEVKAPKSFRHSSLVSDSNPALAVFWLSEIPDEEERTVRLPIWKGGKANLKRARSCCDYQGLETNEKPIGEIELSVRFWRGLSGFHKDYAAKSRHGEAGSDSAVDPGGDSEAESVASRTAQGGRANERFDSQDKDTAEADKRKMLRGGATSGQASQDGGTSTAKKLPSQLKAQAASWRDGLSEGHDDGSWGAIAQIQDYKKHHKQLHRQHRGVMQWRTARTLDWMAGKVKEGAGKVGELFEHGEKDQGIETEV</sequence>
<organism evidence="3 4">
    <name type="scientific">Diplogelasinospora grovesii</name>
    <dbReference type="NCBI Taxonomy" id="303347"/>
    <lineage>
        <taxon>Eukaryota</taxon>
        <taxon>Fungi</taxon>
        <taxon>Dikarya</taxon>
        <taxon>Ascomycota</taxon>
        <taxon>Pezizomycotina</taxon>
        <taxon>Sordariomycetes</taxon>
        <taxon>Sordariomycetidae</taxon>
        <taxon>Sordariales</taxon>
        <taxon>Diplogelasinosporaceae</taxon>
        <taxon>Diplogelasinospora</taxon>
    </lineage>
</organism>
<feature type="compositionally biased region" description="Polar residues" evidence="1">
    <location>
        <begin position="645"/>
        <end position="657"/>
    </location>
</feature>
<gene>
    <name evidence="3" type="ORF">QBC46DRAFT_414188</name>
</gene>
<feature type="region of interest" description="Disordered" evidence="1">
    <location>
        <begin position="587"/>
        <end position="682"/>
    </location>
</feature>
<evidence type="ECO:0000259" key="2">
    <source>
        <dbReference type="PROSITE" id="PS50004"/>
    </source>
</evidence>
<dbReference type="PANTHER" id="PTHR47348">
    <property type="entry name" value="MEIOTICALLY UP-REGULATED GENE 190 PROTEIN"/>
    <property type="match status" value="1"/>
</dbReference>
<feature type="region of interest" description="Disordered" evidence="1">
    <location>
        <begin position="38"/>
        <end position="103"/>
    </location>
</feature>
<feature type="domain" description="C2" evidence="2">
    <location>
        <begin position="325"/>
        <end position="459"/>
    </location>
</feature>